<dbReference type="EMBL" id="GBXM01040786">
    <property type="protein sequence ID" value="JAH67791.1"/>
    <property type="molecule type" value="Transcribed_RNA"/>
</dbReference>
<evidence type="ECO:0000313" key="1">
    <source>
        <dbReference type="EMBL" id="JAH67791.1"/>
    </source>
</evidence>
<sequence length="29" mass="3505">MQIPRVDNHGYIRYSTKSRFCISVDNLKY</sequence>
<accession>A0A0E9UPW4</accession>
<reference evidence="1" key="2">
    <citation type="journal article" date="2015" name="Fish Shellfish Immunol.">
        <title>Early steps in the European eel (Anguilla anguilla)-Vibrio vulnificus interaction in the gills: Role of the RtxA13 toxin.</title>
        <authorList>
            <person name="Callol A."/>
            <person name="Pajuelo D."/>
            <person name="Ebbesson L."/>
            <person name="Teles M."/>
            <person name="MacKenzie S."/>
            <person name="Amaro C."/>
        </authorList>
    </citation>
    <scope>NUCLEOTIDE SEQUENCE</scope>
</reference>
<reference evidence="1" key="1">
    <citation type="submission" date="2014-11" db="EMBL/GenBank/DDBJ databases">
        <authorList>
            <person name="Amaro Gonzalez C."/>
        </authorList>
    </citation>
    <scope>NUCLEOTIDE SEQUENCE</scope>
</reference>
<name>A0A0E9UPW4_ANGAN</name>
<proteinExistence type="predicted"/>
<dbReference type="EMBL" id="GBXM01033733">
    <property type="protein sequence ID" value="JAH74844.1"/>
    <property type="molecule type" value="Transcribed_RNA"/>
</dbReference>
<protein>
    <submittedName>
        <fullName evidence="1">Uncharacterized protein</fullName>
    </submittedName>
</protein>
<organism evidence="1">
    <name type="scientific">Anguilla anguilla</name>
    <name type="common">European freshwater eel</name>
    <name type="synonym">Muraena anguilla</name>
    <dbReference type="NCBI Taxonomy" id="7936"/>
    <lineage>
        <taxon>Eukaryota</taxon>
        <taxon>Metazoa</taxon>
        <taxon>Chordata</taxon>
        <taxon>Craniata</taxon>
        <taxon>Vertebrata</taxon>
        <taxon>Euteleostomi</taxon>
        <taxon>Actinopterygii</taxon>
        <taxon>Neopterygii</taxon>
        <taxon>Teleostei</taxon>
        <taxon>Anguilliformes</taxon>
        <taxon>Anguillidae</taxon>
        <taxon>Anguilla</taxon>
    </lineage>
</organism>
<dbReference type="EMBL" id="GBXM01040448">
    <property type="protein sequence ID" value="JAH68129.1"/>
    <property type="molecule type" value="Transcribed_RNA"/>
</dbReference>
<dbReference type="AlphaFoldDB" id="A0A0E9UPW4"/>